<evidence type="ECO:0000313" key="3">
    <source>
        <dbReference type="Proteomes" id="UP001155587"/>
    </source>
</evidence>
<dbReference type="RefSeq" id="WP_265674367.1">
    <property type="nucleotide sequence ID" value="NZ_JAKRRY010000008.1"/>
</dbReference>
<proteinExistence type="predicted"/>
<reference evidence="2" key="1">
    <citation type="submission" date="2022-02" db="EMBL/GenBank/DDBJ databases">
        <title>Vibrio sp. nov, a new bacterium isolated from seawater.</title>
        <authorList>
            <person name="Yuan Y."/>
        </authorList>
    </citation>
    <scope>NUCLEOTIDE SEQUENCE</scope>
    <source>
        <strain evidence="2">ZSDZ65</strain>
    </source>
</reference>
<dbReference type="AlphaFoldDB" id="A0A9X3CM40"/>
<keyword evidence="1" id="KW-0812">Transmembrane</keyword>
<evidence type="ECO:0000313" key="2">
    <source>
        <dbReference type="EMBL" id="MCW8345962.1"/>
    </source>
</evidence>
<feature type="transmembrane region" description="Helical" evidence="1">
    <location>
        <begin position="82"/>
        <end position="105"/>
    </location>
</feature>
<keyword evidence="1" id="KW-0472">Membrane</keyword>
<name>A0A9X3CM40_9VIBR</name>
<comment type="caution">
    <text evidence="2">The sequence shown here is derived from an EMBL/GenBank/DDBJ whole genome shotgun (WGS) entry which is preliminary data.</text>
</comment>
<dbReference type="Proteomes" id="UP001155587">
    <property type="component" value="Unassembled WGS sequence"/>
</dbReference>
<sequence length="124" mass="13365">MFIAKIGMLLGFSVGAGYVAADHIHSYMLGFSIAALAVGACYLIAFASTKYPQFAMGLLLLGTMAKLTVTVVGVGVSVSYDLISSPLVFSLSYLFYLIAVTYLWFSFKDSRMPIPDIMKPKLAS</sequence>
<gene>
    <name evidence="2" type="ORF">MD535_08070</name>
</gene>
<accession>A0A9X3CM40</accession>
<feature type="transmembrane region" description="Helical" evidence="1">
    <location>
        <begin position="31"/>
        <end position="47"/>
    </location>
</feature>
<organism evidence="2 3">
    <name type="scientific">Vibrio qingdaonensis</name>
    <dbReference type="NCBI Taxonomy" id="2829491"/>
    <lineage>
        <taxon>Bacteria</taxon>
        <taxon>Pseudomonadati</taxon>
        <taxon>Pseudomonadota</taxon>
        <taxon>Gammaproteobacteria</taxon>
        <taxon>Vibrionales</taxon>
        <taxon>Vibrionaceae</taxon>
        <taxon>Vibrio</taxon>
    </lineage>
</organism>
<evidence type="ECO:0000256" key="1">
    <source>
        <dbReference type="SAM" id="Phobius"/>
    </source>
</evidence>
<keyword evidence="1" id="KW-1133">Transmembrane helix</keyword>
<dbReference type="EMBL" id="JAKRRY010000008">
    <property type="protein sequence ID" value="MCW8345962.1"/>
    <property type="molecule type" value="Genomic_DNA"/>
</dbReference>
<feature type="transmembrane region" description="Helical" evidence="1">
    <location>
        <begin position="54"/>
        <end position="76"/>
    </location>
</feature>
<keyword evidence="3" id="KW-1185">Reference proteome</keyword>
<protein>
    <submittedName>
        <fullName evidence="2">NADH:ubiquinone oxidoreductase</fullName>
    </submittedName>
</protein>